<dbReference type="RefSeq" id="XP_013439700.1">
    <property type="nucleotide sequence ID" value="XM_013584246.1"/>
</dbReference>
<feature type="region of interest" description="Disordered" evidence="1">
    <location>
        <begin position="1"/>
        <end position="27"/>
    </location>
</feature>
<dbReference type="AlphaFoldDB" id="U6MGZ7"/>
<proteinExistence type="predicted"/>
<dbReference type="EMBL" id="HG722439">
    <property type="protein sequence ID" value="CDJ62338.1"/>
    <property type="molecule type" value="Genomic_DNA"/>
</dbReference>
<feature type="region of interest" description="Disordered" evidence="1">
    <location>
        <begin position="461"/>
        <end position="619"/>
    </location>
</feature>
<keyword evidence="3" id="KW-1185">Reference proteome</keyword>
<dbReference type="GeneID" id="25471542"/>
<organism evidence="2 3">
    <name type="scientific">Eimeria necatrix</name>
    <dbReference type="NCBI Taxonomy" id="51315"/>
    <lineage>
        <taxon>Eukaryota</taxon>
        <taxon>Sar</taxon>
        <taxon>Alveolata</taxon>
        <taxon>Apicomplexa</taxon>
        <taxon>Conoidasida</taxon>
        <taxon>Coccidia</taxon>
        <taxon>Eucoccidiorida</taxon>
        <taxon>Eimeriorina</taxon>
        <taxon>Eimeriidae</taxon>
        <taxon>Eimeria</taxon>
    </lineage>
</organism>
<gene>
    <name evidence="2" type="ORF">ENH_00013600</name>
</gene>
<feature type="compositionally biased region" description="Basic and acidic residues" evidence="1">
    <location>
        <begin position="463"/>
        <end position="472"/>
    </location>
</feature>
<dbReference type="Proteomes" id="UP000030754">
    <property type="component" value="Unassembled WGS sequence"/>
</dbReference>
<evidence type="ECO:0000313" key="2">
    <source>
        <dbReference type="EMBL" id="CDJ62338.1"/>
    </source>
</evidence>
<dbReference type="InterPro" id="IPR036322">
    <property type="entry name" value="WD40_repeat_dom_sf"/>
</dbReference>
<evidence type="ECO:0000256" key="1">
    <source>
        <dbReference type="SAM" id="MobiDB-lite"/>
    </source>
</evidence>
<feature type="compositionally biased region" description="Polar residues" evidence="1">
    <location>
        <begin position="474"/>
        <end position="511"/>
    </location>
</feature>
<dbReference type="VEuPathDB" id="ToxoDB:ENH_00013600"/>
<feature type="region of interest" description="Disordered" evidence="1">
    <location>
        <begin position="981"/>
        <end position="1025"/>
    </location>
</feature>
<reference evidence="2" key="1">
    <citation type="submission" date="2013-10" db="EMBL/GenBank/DDBJ databases">
        <title>Genomic analysis of the causative agents of coccidiosis in chickens.</title>
        <authorList>
            <person name="Reid A.J."/>
            <person name="Blake D."/>
            <person name="Billington K."/>
            <person name="Browne H."/>
            <person name="Dunn M."/>
            <person name="Hung S."/>
            <person name="Kawahara F."/>
            <person name="Miranda-Saavedra D."/>
            <person name="Mourier T."/>
            <person name="Nagra H."/>
            <person name="Otto T.D."/>
            <person name="Rawlings N."/>
            <person name="Sanchez A."/>
            <person name="Sanders M."/>
            <person name="Subramaniam C."/>
            <person name="Tay Y."/>
            <person name="Dear P."/>
            <person name="Doerig C."/>
            <person name="Gruber A."/>
            <person name="Parkinson J."/>
            <person name="Shirley M."/>
            <person name="Wan K.L."/>
            <person name="Berriman M."/>
            <person name="Tomley F."/>
            <person name="Pain A."/>
        </authorList>
    </citation>
    <scope>NUCLEOTIDE SEQUENCE [LARGE SCALE GENOMIC DNA]</scope>
    <source>
        <strain evidence="2">Houghton</strain>
    </source>
</reference>
<dbReference type="OrthoDB" id="345815at2759"/>
<protein>
    <submittedName>
        <fullName evidence="2">Uncharacterized protein</fullName>
    </submittedName>
</protein>
<dbReference type="InterPro" id="IPR015943">
    <property type="entry name" value="WD40/YVTN_repeat-like_dom_sf"/>
</dbReference>
<feature type="compositionally biased region" description="Low complexity" evidence="1">
    <location>
        <begin position="579"/>
        <end position="595"/>
    </location>
</feature>
<feature type="compositionally biased region" description="Polar residues" evidence="1">
    <location>
        <begin position="981"/>
        <end position="1003"/>
    </location>
</feature>
<name>U6MGZ7_9EIME</name>
<dbReference type="SUPFAM" id="SSF50978">
    <property type="entry name" value="WD40 repeat-like"/>
    <property type="match status" value="1"/>
</dbReference>
<feature type="compositionally biased region" description="Low complexity" evidence="1">
    <location>
        <begin position="515"/>
        <end position="528"/>
    </location>
</feature>
<sequence>MMKDFEVSPFDLEPGGSTNTSSELLPNADKASLKPQPCWGFSTGSHQSAVMVPSFCRSSLRLESVEDYLLVYCVGSWCVVRGPAAYMLESSKAVNLLPKVAQRAPLPESKPTQRELSEWLRPSSGFPTPLDRPLGGQPSSPYTERVFSRHSNKVNLLVYSHALKLCLSSEQLSSTRGSGTMPLCRLWSPHTLREVALVQVPSWHEVAAAHFSHDGSLLFLLLADPQHSLAVYFHVTLALQGQLGEYVSTHSPSGLPLLHVTHVTPCTRSLLNGLTLEPTPKTARQSHFKRGRSQWCWAKSGSLWSTNKRGEILAENATKYGSNEGLHIRLATFGLGHLRVWNINSERFSQPPSYKSLCISRLGGDGVQNGQPEATACAFLASGDIITALADRRIVVFRGLAPLRSVSLPSFCSRVVFLQPVQRSLLLLVAQEGLVQLLPLTSLTSTGSGFQALSGRSAGAKTELPKSVEKLTTRTRTPPASCLPQTATVNQPARCRSQSDSYSLTSRTISRCRSPAPKSTATTPPFATGSVHAPRRTPRSTYGDSVGRWYSGSRRRSRPLSAAGSRGKTQRPEKSSLHRSPSAVSRTSTRSSVGRNAQKTDVQQQQQQQQQRLQGRHKYPSHGYAAMSSLRELHPKRCLNIQQVALRHIKSGRTDAASAWLPLHSSQVAAVYWSEPLLLLCTRTQVLVMDALQLSAETSLVLQERPLGSLDVSAVLPLPSSPAVALGYSQQTAGCAHPPAAPSRQLQEGCPCLVVMGGRCCVGGELRLWDLRSPNLSTLPLYFKSAVTAVAATVIEEGSHGLVAVGTEDGGVVLLTLEQNNAGALELPSVALDRQVTPRPISALGLDRGGGVLAVASTAGQVTCFRLTPIFRRAEGELTDSTFAGSLLGSRVGCVDSLLQDARRIPFLVELELLTTLHVPFSTAPRLIEFTHSPQHPRSQKVLPAPMLLTACMGFSRLCLVYERERHILLGMEVPSFSAEQQSEPQQMCNQIQKTTSRDSANIRSGPPDCVSQQKSHQTPRFHRGAGLASLYRDREGFAELESTDATSSGSFSKMRHSLAGRLSDALSDPEMTKTSSAAIVQFSTAKLPHASAPSGLLCYTCVDPCNAASTLQNIGKRSLSVRVISLATDGYILMWSYKFSYCTPELVGSHGPSENVELAKPVQTKNLHVVGNDQPIQSCCFDKKGNACNSNATCFTDYAQSDNATLPALQKYPTDPINSIVGPSSGSFCGNGTYEDHTGDIQALGRAACNTTGPARSRDLSQERA</sequence>
<dbReference type="Gene3D" id="2.130.10.10">
    <property type="entry name" value="YVTN repeat-like/Quinoprotein amine dehydrogenase"/>
    <property type="match status" value="1"/>
</dbReference>
<feature type="region of interest" description="Disordered" evidence="1">
    <location>
        <begin position="105"/>
        <end position="142"/>
    </location>
</feature>
<accession>U6MGZ7</accession>
<evidence type="ECO:0000313" key="3">
    <source>
        <dbReference type="Proteomes" id="UP000030754"/>
    </source>
</evidence>
<reference evidence="2" key="2">
    <citation type="submission" date="2013-10" db="EMBL/GenBank/DDBJ databases">
        <authorList>
            <person name="Aslett M."/>
        </authorList>
    </citation>
    <scope>NUCLEOTIDE SEQUENCE [LARGE SCALE GENOMIC DNA]</scope>
    <source>
        <strain evidence="2">Houghton</strain>
    </source>
</reference>